<organism evidence="1">
    <name type="scientific">Ackermannviridae sp</name>
    <dbReference type="NCBI Taxonomy" id="2831612"/>
    <lineage>
        <taxon>Viruses</taxon>
        <taxon>Duplodnaviria</taxon>
        <taxon>Heunggongvirae</taxon>
        <taxon>Uroviricota</taxon>
        <taxon>Caudoviricetes</taxon>
        <taxon>Pantevenvirales</taxon>
        <taxon>Ackermannviridae</taxon>
    </lineage>
</organism>
<protein>
    <submittedName>
        <fullName evidence="1">Uncharacterized protein</fullName>
    </submittedName>
</protein>
<sequence>MRDRPAGGLFFLEVGSQRGSGGREYPTPL</sequence>
<accession>A0A8S5RTZ1</accession>
<evidence type="ECO:0000313" key="1">
    <source>
        <dbReference type="EMBL" id="DAE92844.1"/>
    </source>
</evidence>
<name>A0A8S5RTZ1_9CAUD</name>
<dbReference type="EMBL" id="BK055796">
    <property type="protein sequence ID" value="DAE92844.1"/>
    <property type="molecule type" value="Genomic_DNA"/>
</dbReference>
<proteinExistence type="predicted"/>
<reference evidence="1" key="1">
    <citation type="journal article" date="2021" name="Proc. Natl. Acad. Sci. U.S.A.">
        <title>A Catalog of Tens of Thousands of Viruses from Human Metagenomes Reveals Hidden Associations with Chronic Diseases.</title>
        <authorList>
            <person name="Tisza M.J."/>
            <person name="Buck C.B."/>
        </authorList>
    </citation>
    <scope>NUCLEOTIDE SEQUENCE</scope>
    <source>
        <strain evidence="1">Cttzo28</strain>
    </source>
</reference>